<feature type="compositionally biased region" description="Low complexity" evidence="7">
    <location>
        <begin position="362"/>
        <end position="373"/>
    </location>
</feature>
<feature type="region of interest" description="Disordered" evidence="7">
    <location>
        <begin position="355"/>
        <end position="385"/>
    </location>
</feature>
<comment type="caution">
    <text evidence="9">The sequence shown here is derived from an EMBL/GenBank/DDBJ whole genome shotgun (WGS) entry which is preliminary data.</text>
</comment>
<keyword evidence="4" id="KW-0067">ATP-binding</keyword>
<keyword evidence="5" id="KW-0648">Protein biosynthesis</keyword>
<evidence type="ECO:0000256" key="2">
    <source>
        <dbReference type="ARBA" id="ARBA00022598"/>
    </source>
</evidence>
<dbReference type="InterPro" id="IPR036690">
    <property type="entry name" value="Fdx_antiC-bd_sf"/>
</dbReference>
<dbReference type="Proteomes" id="UP001560045">
    <property type="component" value="Unassembled WGS sequence"/>
</dbReference>
<reference evidence="9 10" key="1">
    <citation type="submission" date="2024-06" db="EMBL/GenBank/DDBJ databases">
        <title>Draft genome sequence of Geodermatophilus badlandi, a novel member of the Geodermatophilaceae isolated from badland sedimentary rocks in the Red desert, Wyoming, USA.</title>
        <authorList>
            <person name="Ben Tekaya S."/>
            <person name="Nouioui I."/>
            <person name="Flores G.M."/>
            <person name="Shaal M.N."/>
            <person name="Bredoire F."/>
            <person name="Basile F."/>
            <person name="Van Diepen L."/>
            <person name="Ward N.L."/>
        </authorList>
    </citation>
    <scope>NUCLEOTIDE SEQUENCE [LARGE SCALE GENOMIC DNA]</scope>
    <source>
        <strain evidence="9 10">WL48A</strain>
    </source>
</reference>
<proteinExistence type="inferred from homology"/>
<dbReference type="PROSITE" id="PS51447">
    <property type="entry name" value="FDX_ACB"/>
    <property type="match status" value="1"/>
</dbReference>
<dbReference type="Gene3D" id="3.30.70.380">
    <property type="entry name" value="Ferrodoxin-fold anticodon-binding domain"/>
    <property type="match status" value="1"/>
</dbReference>
<dbReference type="RefSeq" id="WP_369208759.1">
    <property type="nucleotide sequence ID" value="NZ_JBFNXQ010000062.1"/>
</dbReference>
<protein>
    <recommendedName>
        <fullName evidence="8">FDX-ACB domain-containing protein</fullName>
    </recommendedName>
</protein>
<dbReference type="InterPro" id="IPR045864">
    <property type="entry name" value="aa-tRNA-synth_II/BPL/LPL"/>
</dbReference>
<dbReference type="Gene3D" id="3.30.930.10">
    <property type="entry name" value="Bira Bifunctional Protein, Domain 2"/>
    <property type="match status" value="1"/>
</dbReference>
<evidence type="ECO:0000256" key="3">
    <source>
        <dbReference type="ARBA" id="ARBA00022741"/>
    </source>
</evidence>
<keyword evidence="3" id="KW-0547">Nucleotide-binding</keyword>
<evidence type="ECO:0000256" key="4">
    <source>
        <dbReference type="ARBA" id="ARBA00022840"/>
    </source>
</evidence>
<keyword evidence="10" id="KW-1185">Reference proteome</keyword>
<gene>
    <name evidence="9" type="ORF">ABQ292_17620</name>
</gene>
<dbReference type="InterPro" id="IPR005121">
    <property type="entry name" value="Fdx_antiC-bd"/>
</dbReference>
<feature type="compositionally biased region" description="Gly residues" evidence="7">
    <location>
        <begin position="374"/>
        <end position="385"/>
    </location>
</feature>
<evidence type="ECO:0000313" key="10">
    <source>
        <dbReference type="Proteomes" id="UP001560045"/>
    </source>
</evidence>
<evidence type="ECO:0000256" key="6">
    <source>
        <dbReference type="ARBA" id="ARBA00023146"/>
    </source>
</evidence>
<feature type="domain" description="FDX-ACB" evidence="8">
    <location>
        <begin position="259"/>
        <end position="364"/>
    </location>
</feature>
<evidence type="ECO:0000256" key="1">
    <source>
        <dbReference type="ARBA" id="ARBA00008226"/>
    </source>
</evidence>
<dbReference type="InterPro" id="IPR002319">
    <property type="entry name" value="Phenylalanyl-tRNA_Synthase"/>
</dbReference>
<evidence type="ECO:0000259" key="8">
    <source>
        <dbReference type="PROSITE" id="PS51447"/>
    </source>
</evidence>
<organism evidence="9 10">
    <name type="scientific">Geodermatophilus maliterrae</name>
    <dbReference type="NCBI Taxonomy" id="3162531"/>
    <lineage>
        <taxon>Bacteria</taxon>
        <taxon>Bacillati</taxon>
        <taxon>Actinomycetota</taxon>
        <taxon>Actinomycetes</taxon>
        <taxon>Geodermatophilales</taxon>
        <taxon>Geodermatophilaceae</taxon>
        <taxon>Geodermatophilus</taxon>
    </lineage>
</organism>
<evidence type="ECO:0000256" key="5">
    <source>
        <dbReference type="ARBA" id="ARBA00022917"/>
    </source>
</evidence>
<dbReference type="SUPFAM" id="SSF54991">
    <property type="entry name" value="Anticodon-binding domain of PheRS"/>
    <property type="match status" value="1"/>
</dbReference>
<dbReference type="SUPFAM" id="SSF55681">
    <property type="entry name" value="Class II aaRS and biotin synthetases"/>
    <property type="match status" value="1"/>
</dbReference>
<comment type="similarity">
    <text evidence="1">Belongs to the class-II aminoacyl-tRNA synthetase family.</text>
</comment>
<evidence type="ECO:0000256" key="7">
    <source>
        <dbReference type="SAM" id="MobiDB-lite"/>
    </source>
</evidence>
<dbReference type="EMBL" id="JBFNXQ010000062">
    <property type="protein sequence ID" value="MEX5720183.1"/>
    <property type="molecule type" value="Genomic_DNA"/>
</dbReference>
<name>A0ABV3XJC0_9ACTN</name>
<keyword evidence="2" id="KW-0436">Ligase</keyword>
<sequence>MSTVVHPALTLRDLSDPSAGPHAVQHVVDRLEAALTDLWGLPVRRDPGPRIVSVADNYDRLRYTPDAVTRDRRHTRYVDDEHVLRSHTSARVPALLRDLAADPAGEVVLSVPGITYRRDVIDRHHVGEPHQIDLWRIRPGGEPLAEDDLVEMIRAVVQAVLPGAGWRSPASLHPYTLAGREILAAVGGVEIEVGECGLAHPGVLAAAGLPRAASGLAMGLGLDRLVMLAKGMDDIRLLRSADPRIASQMLDLAPYRPVSAQPAARRDISVAVSADVDAELLGDRIRAALGSAADAVEGVLVLSETGHADLPAVARDRLGVQPGQKNVLLRLILRHPDRTLTATEANALRDRIHVAVHEGSAPPRSGPRVTGRPGRSGGRGSGRRP</sequence>
<evidence type="ECO:0000313" key="9">
    <source>
        <dbReference type="EMBL" id="MEX5720183.1"/>
    </source>
</evidence>
<keyword evidence="6" id="KW-0030">Aminoacyl-tRNA synthetase</keyword>
<dbReference type="Pfam" id="PF01409">
    <property type="entry name" value="tRNA-synt_2d"/>
    <property type="match status" value="1"/>
</dbReference>
<accession>A0ABV3XJC0</accession>
<dbReference type="SMART" id="SM00896">
    <property type="entry name" value="FDX-ACB"/>
    <property type="match status" value="1"/>
</dbReference>